<dbReference type="PANTHER" id="PTHR22916:SF67">
    <property type="entry name" value="COLANIC ACID BIOSYNTHESIS GLYCOSYL TRANSFERASE WCAE-RELATED"/>
    <property type="match status" value="1"/>
</dbReference>
<dbReference type="Proteomes" id="UP000299367">
    <property type="component" value="Unassembled WGS sequence"/>
</dbReference>
<gene>
    <name evidence="2" type="ORF">NIES80_15130</name>
</gene>
<comment type="caution">
    <text evidence="2">The sequence shown here is derived from an EMBL/GenBank/DDBJ whole genome shotgun (WGS) entry which is preliminary data.</text>
</comment>
<dbReference type="OrthoDB" id="9785185at2"/>
<dbReference type="CDD" id="cd06433">
    <property type="entry name" value="GT_2_WfgS_like"/>
    <property type="match status" value="1"/>
</dbReference>
<organism evidence="2 3">
    <name type="scientific">Dolichospermum planctonicum</name>
    <dbReference type="NCBI Taxonomy" id="136072"/>
    <lineage>
        <taxon>Bacteria</taxon>
        <taxon>Bacillati</taxon>
        <taxon>Cyanobacteriota</taxon>
        <taxon>Cyanophyceae</taxon>
        <taxon>Nostocales</taxon>
        <taxon>Aphanizomenonaceae</taxon>
        <taxon>Dolichospermum</taxon>
    </lineage>
</organism>
<name>A0A480ACV5_9CYAN</name>
<reference evidence="3" key="1">
    <citation type="submission" date="2019-02" db="EMBL/GenBank/DDBJ databases">
        <title>Draft genome sequence of Dolichospermum planctonicum NIES-80.</title>
        <authorList>
            <person name="Yamaguchi H."/>
            <person name="Suzuki S."/>
            <person name="Kawachi M."/>
        </authorList>
    </citation>
    <scope>NUCLEOTIDE SEQUENCE [LARGE SCALE GENOMIC DNA]</scope>
    <source>
        <strain evidence="3">NIES-80</strain>
    </source>
</reference>
<dbReference type="RefSeq" id="WP_137907497.1">
    <property type="nucleotide sequence ID" value="NZ_BJCF01000012.1"/>
</dbReference>
<evidence type="ECO:0000259" key="1">
    <source>
        <dbReference type="Pfam" id="PF00535"/>
    </source>
</evidence>
<sequence>MSNCLISIVTISRNDFQGLLKTLDSVKGQDYEYIEHIIVDGDSNDGTREILQSYQHTKNFSYVSEPDNGISSAFNKGLDRSTGDLIFFLNSGDLFFSTSVVSEVVSSYIKYKWKCAVGSRIVFVKGEEFMYSPPKLPSNFLKYFMFLPHQAFFCETNLHKNYKFDESLKHCMDYDVFIRMLRGVEIFYLPITVAKSAPAGASKGGMPEQSQIRSKYATNPFDKLIINIINRLLLLKTFFKISSPFAIKFK</sequence>
<dbReference type="InterPro" id="IPR029044">
    <property type="entry name" value="Nucleotide-diphossugar_trans"/>
</dbReference>
<dbReference type="InterPro" id="IPR001173">
    <property type="entry name" value="Glyco_trans_2-like"/>
</dbReference>
<dbReference type="AlphaFoldDB" id="A0A480ACV5"/>
<accession>A0A480ACV5</accession>
<feature type="domain" description="Glycosyltransferase 2-like" evidence="1">
    <location>
        <begin position="7"/>
        <end position="153"/>
    </location>
</feature>
<evidence type="ECO:0000313" key="2">
    <source>
        <dbReference type="EMBL" id="GCL41816.1"/>
    </source>
</evidence>
<proteinExistence type="predicted"/>
<dbReference type="Gene3D" id="3.90.550.10">
    <property type="entry name" value="Spore Coat Polysaccharide Biosynthesis Protein SpsA, Chain A"/>
    <property type="match status" value="1"/>
</dbReference>
<dbReference type="Pfam" id="PF00535">
    <property type="entry name" value="Glycos_transf_2"/>
    <property type="match status" value="1"/>
</dbReference>
<evidence type="ECO:0000313" key="3">
    <source>
        <dbReference type="Proteomes" id="UP000299367"/>
    </source>
</evidence>
<dbReference type="SUPFAM" id="SSF53448">
    <property type="entry name" value="Nucleotide-diphospho-sugar transferases"/>
    <property type="match status" value="1"/>
</dbReference>
<dbReference type="PANTHER" id="PTHR22916">
    <property type="entry name" value="GLYCOSYLTRANSFERASE"/>
    <property type="match status" value="1"/>
</dbReference>
<dbReference type="GO" id="GO:0016740">
    <property type="term" value="F:transferase activity"/>
    <property type="evidence" value="ECO:0007669"/>
    <property type="project" value="UniProtKB-KW"/>
</dbReference>
<protein>
    <submittedName>
        <fullName evidence="2">Glycosyl transferase family protein</fullName>
    </submittedName>
</protein>
<dbReference type="EMBL" id="BJCF01000012">
    <property type="protein sequence ID" value="GCL41816.1"/>
    <property type="molecule type" value="Genomic_DNA"/>
</dbReference>
<keyword evidence="2" id="KW-0808">Transferase</keyword>